<dbReference type="SUPFAM" id="SSF55048">
    <property type="entry name" value="Probable ACP-binding domain of malonyl-CoA ACP transacylase"/>
    <property type="match status" value="1"/>
</dbReference>
<dbReference type="FunFam" id="3.40.47.10:FF:000042">
    <property type="entry name" value="Polyketide synthase Pks13"/>
    <property type="match status" value="1"/>
</dbReference>
<evidence type="ECO:0000256" key="3">
    <source>
        <dbReference type="ARBA" id="ARBA00022679"/>
    </source>
</evidence>
<dbReference type="InterPro" id="IPR014031">
    <property type="entry name" value="Ketoacyl_synth_C"/>
</dbReference>
<dbReference type="PROSITE" id="PS52019">
    <property type="entry name" value="PKS_MFAS_DH"/>
    <property type="match status" value="1"/>
</dbReference>
<feature type="region of interest" description="C-terminal hotdog fold" evidence="7">
    <location>
        <begin position="1519"/>
        <end position="1660"/>
    </location>
</feature>
<dbReference type="InterPro" id="IPR001227">
    <property type="entry name" value="Ac_transferase_dom_sf"/>
</dbReference>
<dbReference type="InterPro" id="IPR001031">
    <property type="entry name" value="Thioesterase"/>
</dbReference>
<feature type="domain" description="Carrier" evidence="9">
    <location>
        <begin position="1739"/>
        <end position="1814"/>
    </location>
</feature>
<keyword evidence="4" id="KW-0276">Fatty acid metabolism</keyword>
<dbReference type="Pfam" id="PF00109">
    <property type="entry name" value="ketoacyl-synt"/>
    <property type="match status" value="1"/>
</dbReference>
<dbReference type="Pfam" id="PF22621">
    <property type="entry name" value="CurL-like_PKS_C"/>
    <property type="match status" value="1"/>
</dbReference>
<feature type="active site" description="Proton acceptor; for dehydratase activity" evidence="7">
    <location>
        <position position="1419"/>
    </location>
</feature>
<evidence type="ECO:0000259" key="10">
    <source>
        <dbReference type="PROSITE" id="PS52004"/>
    </source>
</evidence>
<dbReference type="Gene3D" id="3.40.366.10">
    <property type="entry name" value="Malonyl-Coenzyme A Acyl Carrier Protein, domain 2"/>
    <property type="match status" value="1"/>
</dbReference>
<dbReference type="PANTHER" id="PTHR43775">
    <property type="entry name" value="FATTY ACID SYNTHASE"/>
    <property type="match status" value="1"/>
</dbReference>
<dbReference type="InterPro" id="IPR014043">
    <property type="entry name" value="Acyl_transferase_dom"/>
</dbReference>
<dbReference type="OrthoDB" id="9778690at2"/>
<dbReference type="Pfam" id="PF14765">
    <property type="entry name" value="PS-DH"/>
    <property type="match status" value="1"/>
</dbReference>
<feature type="compositionally biased region" description="Basic and acidic residues" evidence="8">
    <location>
        <begin position="2113"/>
        <end position="2123"/>
    </location>
</feature>
<dbReference type="Proteomes" id="UP000297564">
    <property type="component" value="Unassembled WGS sequence"/>
</dbReference>
<dbReference type="InterPro" id="IPR020807">
    <property type="entry name" value="PKS_DH"/>
</dbReference>
<evidence type="ECO:0000259" key="9">
    <source>
        <dbReference type="PROSITE" id="PS50075"/>
    </source>
</evidence>
<dbReference type="InterPro" id="IPR016035">
    <property type="entry name" value="Acyl_Trfase/lysoPLipase"/>
</dbReference>
<dbReference type="SMART" id="SM00825">
    <property type="entry name" value="PKS_KS"/>
    <property type="match status" value="1"/>
</dbReference>
<dbReference type="GO" id="GO:0006633">
    <property type="term" value="P:fatty acid biosynthetic process"/>
    <property type="evidence" value="ECO:0007669"/>
    <property type="project" value="InterPro"/>
</dbReference>
<dbReference type="InterPro" id="IPR042104">
    <property type="entry name" value="PKS_dehydratase_sf"/>
</dbReference>
<dbReference type="EMBL" id="SMLL01000003">
    <property type="protein sequence ID" value="TFZ01533.1"/>
    <property type="molecule type" value="Genomic_DNA"/>
</dbReference>
<dbReference type="CDD" id="cd00833">
    <property type="entry name" value="PKS"/>
    <property type="match status" value="1"/>
</dbReference>
<dbReference type="InterPro" id="IPR049551">
    <property type="entry name" value="PKS_DH_C"/>
</dbReference>
<feature type="region of interest" description="Disordered" evidence="8">
    <location>
        <begin position="2113"/>
        <end position="2132"/>
    </location>
</feature>
<dbReference type="SUPFAM" id="SSF51735">
    <property type="entry name" value="NAD(P)-binding Rossmann-fold domains"/>
    <property type="match status" value="2"/>
</dbReference>
<evidence type="ECO:0000256" key="1">
    <source>
        <dbReference type="ARBA" id="ARBA00022450"/>
    </source>
</evidence>
<keyword evidence="1" id="KW-0596">Phosphopantetheine</keyword>
<evidence type="ECO:0000313" key="12">
    <source>
        <dbReference type="EMBL" id="TFZ01533.1"/>
    </source>
</evidence>
<dbReference type="Gene3D" id="1.10.1200.10">
    <property type="entry name" value="ACP-like"/>
    <property type="match status" value="1"/>
</dbReference>
<dbReference type="SUPFAM" id="SSF53474">
    <property type="entry name" value="alpha/beta-Hydrolases"/>
    <property type="match status" value="1"/>
</dbReference>
<keyword evidence="2" id="KW-0597">Phosphoprotein</keyword>
<dbReference type="PROSITE" id="PS50075">
    <property type="entry name" value="CARRIER"/>
    <property type="match status" value="1"/>
</dbReference>
<dbReference type="Gene3D" id="3.40.50.720">
    <property type="entry name" value="NAD(P)-binding Rossmann-like Domain"/>
    <property type="match status" value="1"/>
</dbReference>
<keyword evidence="3" id="KW-0808">Transferase</keyword>
<dbReference type="InterPro" id="IPR049900">
    <property type="entry name" value="PKS_mFAS_DH"/>
</dbReference>
<reference evidence="12 13" key="1">
    <citation type="submission" date="2019-03" db="EMBL/GenBank/DDBJ databases">
        <title>Ramlibacter rhizophilus CCTCC AB2015357, whole genome shotgun sequence.</title>
        <authorList>
            <person name="Zhang X."/>
            <person name="Feng G."/>
            <person name="Zhu H."/>
        </authorList>
    </citation>
    <scope>NUCLEOTIDE SEQUENCE [LARGE SCALE GENOMIC DNA]</scope>
    <source>
        <strain evidence="12 13">CCTCC AB2015357</strain>
    </source>
</reference>
<feature type="domain" description="PKS/mFAS DH" evidence="11">
    <location>
        <begin position="1389"/>
        <end position="1660"/>
    </location>
</feature>
<dbReference type="InterPro" id="IPR050091">
    <property type="entry name" value="PKS_NRPS_Biosynth_Enz"/>
</dbReference>
<dbReference type="Gene3D" id="3.40.50.1820">
    <property type="entry name" value="alpha/beta hydrolase"/>
    <property type="match status" value="1"/>
</dbReference>
<keyword evidence="6" id="KW-0511">Multifunctional enzyme</keyword>
<keyword evidence="5" id="KW-0443">Lipid metabolism</keyword>
<evidence type="ECO:0000256" key="2">
    <source>
        <dbReference type="ARBA" id="ARBA00022553"/>
    </source>
</evidence>
<dbReference type="SUPFAM" id="SSF53901">
    <property type="entry name" value="Thiolase-like"/>
    <property type="match status" value="1"/>
</dbReference>
<dbReference type="Gene3D" id="3.40.47.10">
    <property type="match status" value="1"/>
</dbReference>
<feature type="active site" description="Proton donor; for dehydratase activity" evidence="7">
    <location>
        <position position="1576"/>
    </location>
</feature>
<dbReference type="Pfam" id="PF00550">
    <property type="entry name" value="PP-binding"/>
    <property type="match status" value="1"/>
</dbReference>
<dbReference type="GO" id="GO:0004315">
    <property type="term" value="F:3-oxoacyl-[acyl-carrier-protein] synthase activity"/>
    <property type="evidence" value="ECO:0007669"/>
    <property type="project" value="InterPro"/>
</dbReference>
<evidence type="ECO:0000313" key="13">
    <source>
        <dbReference type="Proteomes" id="UP000297564"/>
    </source>
</evidence>
<evidence type="ECO:0000256" key="4">
    <source>
        <dbReference type="ARBA" id="ARBA00022832"/>
    </source>
</evidence>
<dbReference type="Pfam" id="PF02801">
    <property type="entry name" value="Ketoacyl-synt_C"/>
    <property type="match status" value="1"/>
</dbReference>
<dbReference type="GO" id="GO:0004312">
    <property type="term" value="F:fatty acid synthase activity"/>
    <property type="evidence" value="ECO:0007669"/>
    <property type="project" value="TreeGrafter"/>
</dbReference>
<dbReference type="Gene3D" id="3.30.70.3290">
    <property type="match status" value="1"/>
</dbReference>
<dbReference type="PROSITE" id="PS00606">
    <property type="entry name" value="KS3_1"/>
    <property type="match status" value="1"/>
</dbReference>
<dbReference type="Pfam" id="PF00975">
    <property type="entry name" value="Thioesterase"/>
    <property type="match status" value="1"/>
</dbReference>
<comment type="caution">
    <text evidence="12">The sequence shown here is derived from an EMBL/GenBank/DDBJ whole genome shotgun (WGS) entry which is preliminary data.</text>
</comment>
<dbReference type="InterPro" id="IPR013968">
    <property type="entry name" value="PKS_KR"/>
</dbReference>
<gene>
    <name evidence="12" type="ORF">EZ242_09190</name>
</gene>
<dbReference type="SMART" id="SM00822">
    <property type="entry name" value="PKS_KR"/>
    <property type="match status" value="1"/>
</dbReference>
<dbReference type="Gene3D" id="3.10.129.110">
    <property type="entry name" value="Polyketide synthase dehydratase"/>
    <property type="match status" value="1"/>
</dbReference>
<proteinExistence type="predicted"/>
<dbReference type="InterPro" id="IPR036291">
    <property type="entry name" value="NAD(P)-bd_dom_sf"/>
</dbReference>
<feature type="domain" description="Ketosynthase family 3 (KS3)" evidence="10">
    <location>
        <begin position="32"/>
        <end position="458"/>
    </location>
</feature>
<evidence type="ECO:0000256" key="8">
    <source>
        <dbReference type="SAM" id="MobiDB-lite"/>
    </source>
</evidence>
<dbReference type="SUPFAM" id="SSF52151">
    <property type="entry name" value="FabD/lysophospholipase-like"/>
    <property type="match status" value="1"/>
</dbReference>
<feature type="region of interest" description="N-terminal hotdog fold" evidence="7">
    <location>
        <begin position="1389"/>
        <end position="1509"/>
    </location>
</feature>
<dbReference type="InterPro" id="IPR049552">
    <property type="entry name" value="PKS_DH_N"/>
</dbReference>
<dbReference type="PANTHER" id="PTHR43775:SF51">
    <property type="entry name" value="INACTIVE PHENOLPHTHIOCEROL SYNTHESIS POLYKETIDE SYNTHASE TYPE I PKS1-RELATED"/>
    <property type="match status" value="1"/>
</dbReference>
<evidence type="ECO:0000256" key="7">
    <source>
        <dbReference type="PROSITE-ProRule" id="PRU01363"/>
    </source>
</evidence>
<dbReference type="SMART" id="SM00823">
    <property type="entry name" value="PKS_PP"/>
    <property type="match status" value="1"/>
</dbReference>
<dbReference type="InterPro" id="IPR014030">
    <property type="entry name" value="Ketoacyl_synth_N"/>
</dbReference>
<dbReference type="GO" id="GO:0031177">
    <property type="term" value="F:phosphopantetheine binding"/>
    <property type="evidence" value="ECO:0007669"/>
    <property type="project" value="InterPro"/>
</dbReference>
<dbReference type="Pfam" id="PF00698">
    <property type="entry name" value="Acyl_transf_1"/>
    <property type="match status" value="1"/>
</dbReference>
<accession>A0A4Z0BQG5</accession>
<name>A0A4Z0BQG5_9BURK</name>
<dbReference type="SMART" id="SM00824">
    <property type="entry name" value="PKS_TE"/>
    <property type="match status" value="1"/>
</dbReference>
<dbReference type="InterPro" id="IPR009081">
    <property type="entry name" value="PP-bd_ACP"/>
</dbReference>
<dbReference type="InterPro" id="IPR057326">
    <property type="entry name" value="KR_dom"/>
</dbReference>
<evidence type="ECO:0000256" key="5">
    <source>
        <dbReference type="ARBA" id="ARBA00023098"/>
    </source>
</evidence>
<dbReference type="InterPro" id="IPR018201">
    <property type="entry name" value="Ketoacyl_synth_AS"/>
</dbReference>
<dbReference type="InterPro" id="IPR029058">
    <property type="entry name" value="AB_hydrolase_fold"/>
</dbReference>
<dbReference type="PROSITE" id="PS52004">
    <property type="entry name" value="KS3_2"/>
    <property type="match status" value="1"/>
</dbReference>
<dbReference type="InterPro" id="IPR020806">
    <property type="entry name" value="PKS_PP-bd"/>
</dbReference>
<keyword evidence="13" id="KW-1185">Reference proteome</keyword>
<feature type="compositionally biased region" description="Basic and acidic residues" evidence="8">
    <location>
        <begin position="12"/>
        <end position="21"/>
    </location>
</feature>
<organism evidence="12 13">
    <name type="scientific">Ramlibacter rhizophilus</name>
    <dbReference type="NCBI Taxonomy" id="1781167"/>
    <lineage>
        <taxon>Bacteria</taxon>
        <taxon>Pseudomonadati</taxon>
        <taxon>Pseudomonadota</taxon>
        <taxon>Betaproteobacteria</taxon>
        <taxon>Burkholderiales</taxon>
        <taxon>Comamonadaceae</taxon>
        <taxon>Ramlibacter</taxon>
    </lineage>
</organism>
<dbReference type="SMART" id="SM00827">
    <property type="entry name" value="PKS_AT"/>
    <property type="match status" value="1"/>
</dbReference>
<dbReference type="InterPro" id="IPR020841">
    <property type="entry name" value="PKS_Beta-ketoAc_synthase_dom"/>
</dbReference>
<dbReference type="InterPro" id="IPR016036">
    <property type="entry name" value="Malonyl_transacylase_ACP-bd"/>
</dbReference>
<dbReference type="InterPro" id="IPR020802">
    <property type="entry name" value="TesA-like"/>
</dbReference>
<dbReference type="GO" id="GO:0044550">
    <property type="term" value="P:secondary metabolite biosynthetic process"/>
    <property type="evidence" value="ECO:0007669"/>
    <property type="project" value="UniProtKB-ARBA"/>
</dbReference>
<evidence type="ECO:0000259" key="11">
    <source>
        <dbReference type="PROSITE" id="PS52019"/>
    </source>
</evidence>
<dbReference type="InterPro" id="IPR016039">
    <property type="entry name" value="Thiolase-like"/>
</dbReference>
<dbReference type="SMART" id="SM00826">
    <property type="entry name" value="PKS_DH"/>
    <property type="match status" value="1"/>
</dbReference>
<dbReference type="Pfam" id="PF08659">
    <property type="entry name" value="KR"/>
    <property type="match status" value="1"/>
</dbReference>
<dbReference type="SUPFAM" id="SSF47336">
    <property type="entry name" value="ACP-like"/>
    <property type="match status" value="1"/>
</dbReference>
<sequence>MHAARCAGRARARLETTREDDNKMTAQTENLAGQIAIVGMAGRFPGARNVGELWRLLREGREATEWPDDEALLAAGVSEAELADPQYVRATLPLADMEMFDAGFFGFSKRDAAVLDPQHRHFLECAWEALEDAGHPPEKFDGAIGVFGGCGMQAYMAYNLLTNAPLLQSMGLFLLRHTGNDKDFLTTRVSYLLDLKGPSVGVQTACSTSLVAVHMAAQSLLSGECDMALAGGASIELPHRRGYRWADGEILAPDGHCRAFDDEAAGTLFGSGAGIVVLRRLEDALRDGDHVYAVIRGSAINNDGSGKAGYLAPSVDGQARAAVEALAVADVDPASVGYIEAHGTGTPVGDPIEVAALAQAYGDAPQGGVGLGSIKTNIGHLDTAAGVASLIKVCLALRHGLLPATLNFQRANSRFQDALRPFHVNDQPRPWPRGERPRRAAVNSLGVGGTNAHVVLEEPPLRQRAGDAGDAGEPGWQVFTLSARSAASLAALRERWQAFAAEPPPEFDLADAAFTTQEGRRAFPHRLALVARDLDGLRAALKGPVPGRPSAASGVAGRTAPPVVFLFPGGGAHFPGAGRDLLRYAAFRAAVDECIAALPADAPPQLGQRLFAGEPGHAEDVAWLEAPVNAIPALFILEYALGRLWLSWGVKPAAMMGHSAGEYAAACLAGVLSLPDALRIVVLRGRLFEKAPRGGMLSVDLPRDQLAPLVDELGLDIAAVNAPDLCLVSGAPDRLAVLKERLAQQGVEARRLHIDVAAHSRLLDGILDEFREGIRGIALKPPQIPILSSLSGEWITPERPLEGDYWARHLREPVQFARGISRLMAELPDCVLLETGPGQGLGSLARHNGAGTGHPVLASGRKADEADGDVPALLASAGVLWTRGLALDWSALRGEQPRRRIPLPTYAFEHERHWIEAGRMATEPAPQEASAEASGPKRLASLDDWFRAPQWQPQPAPQGPAPGRWLLLGAEVPIAAALRQTLQAQGAQVLAVESGPTFERRSPEAFACDLGRPEQLAQLLETLEGEGRWPQRVLHFGALLGAGEGAFAAQRAGAFDQPVAFAQALQQADLSQPLELLLVTRGSQGVEGHAPVAPAQALALGPCRVIPRELPQVRARLVDLDPGASPEDSAPQLLAEAAATDAGDLAAWRAGKRWQPRTVRLPAPQAGVAQRLRDGGVYLITGGLGGIGLELADFLARRHKGRLALVGRRGFAPRAQWPALAARAATDPQGRVAARLIAMEEVGGQVLCLRADVLDRASMAEALEACRRELGPVEGVFHAAGEMADAPLATKPLADMHRLMAGKAEGAQLLHALLPPGALRFFAVFSSTSVELGPPGQVDYVAANAMLEALALSRPDGWVLRWGVWADVGMAARADAGSAQAAPDAPPLHPLLGWRADAEGAVVFETLLDPARLWVLDEHRVGGRAVLPGTGYLEIARAALAALHPGVPMELESLSFEEGMVFEQGPRRMQVRLQAGEDGYDFLVRSRGADDAGWTDHARAGLKPFLGTLVPAPAPAGPWQAGRAPQARSTALAFGPRWGNLARMRLAQRSAVAELVLPDAFRADLPTWGAHPALADMAATFGLHLLEEGEREQRLWVPVSVDRVRWIAPLTPEITSRVELRGRPGHGVASFDVSLHGPDGAPLATFEGFTLRAIDPAQLSAPRAASGQRPAALAQALRENGIRAQDAPAVFERLFSLDAPQLTVSSVELRSVRSLMAPTAQRAPAVPARPREAGAPDEAALTPTEQALAQVWRELLGIEQVGRGDDFFALGGHSLVAVRLFARLRKQFGADLPLATLFEAPTLGQLAALVAQHGTSVPAAAASAAAAPAPDAQAPEPARSPAPSNVIPLGKRGWSPLVEICRGEAGRRALFCVHGAGGNVLNFKLISDRVGTHQPFFGLQAQGVDGRLPPLGTVEQMAAQYLEAIRSAQPQGPYRLAGYSAGGVIALEMAQRLRAQGEQIELLLMIDTLSPAAARRPVPLWRKLWLMRHWTLRFALDWPQRRRRGREIELRYTEALEQLARGEPLPPELVDFHLFRNFMAAQARYEPQPYPGDMVLLRARESENQYLQAGRTLGWEAHVQGPIDSQFVDGSHFTMMNEPGLSQLAQAIRGELERVDSGRRRDPAGGSRGAGRGWWRAFAR</sequence>
<dbReference type="InterPro" id="IPR036736">
    <property type="entry name" value="ACP-like_sf"/>
</dbReference>
<feature type="region of interest" description="Disordered" evidence="8">
    <location>
        <begin position="1720"/>
        <end position="1739"/>
    </location>
</feature>
<dbReference type="FunFam" id="1.10.1200.10:FF:000016">
    <property type="entry name" value="Non-ribosomal peptide synthase"/>
    <property type="match status" value="1"/>
</dbReference>
<protein>
    <submittedName>
        <fullName evidence="12">KR domain-containing protein</fullName>
    </submittedName>
</protein>
<evidence type="ECO:0000256" key="6">
    <source>
        <dbReference type="ARBA" id="ARBA00023268"/>
    </source>
</evidence>
<dbReference type="Pfam" id="PF21089">
    <property type="entry name" value="PKS_DH_N"/>
    <property type="match status" value="1"/>
</dbReference>
<feature type="region of interest" description="Disordered" evidence="8">
    <location>
        <begin position="1"/>
        <end position="21"/>
    </location>
</feature>